<evidence type="ECO:0000256" key="1">
    <source>
        <dbReference type="SAM" id="MobiDB-lite"/>
    </source>
</evidence>
<comment type="caution">
    <text evidence="2">The sequence shown here is derived from an EMBL/GenBank/DDBJ whole genome shotgun (WGS) entry which is preliminary data.</text>
</comment>
<protein>
    <submittedName>
        <fullName evidence="2">Uncharacterized protein</fullName>
    </submittedName>
</protein>
<feature type="region of interest" description="Disordered" evidence="1">
    <location>
        <begin position="388"/>
        <end position="433"/>
    </location>
</feature>
<dbReference type="Proteomes" id="UP000095149">
    <property type="component" value="Unassembled WGS sequence"/>
</dbReference>
<dbReference type="OrthoDB" id="10377892at2759"/>
<sequence length="433" mass="48663">MSSAPPSNTLSQEDVQSHDTPLSKLPEDTPDEEYEKVQRSELIKRAFFKGTENRIGSRIRYTAEEPVTQDSLGNIMTPMQIEISSVFAEGQEDPQKWLVDFTTSVIEEGQQNVVWNASLGLNDSLSPAHVMNEIVGDKLRNTLLQDYGSALVEFEDSCKDMSIEDLERQLDRMSGFATPKQDRSMWEKLAVWAENTELVGHLSGEVIGEHSVTGESLNMASLEVAKEGLRMEMEAKESFYQGIYGEAAPEDLNDTDSLPEGARAMNEYLLDAPSMKTYMEFQPLSQTIEGLSSIFMSNDGSQHPEAQDILPALRSNTRKFPYKRSGVFSKIDDARLSLFKGVDQLTASISNNPDMQFFRQNGMAPDERTVDWSQLTVRLVKENSVDAPSNLEELRPRRMEDLTSGLDEEDEKGTADDEKSELPSEQEMSYLTY</sequence>
<evidence type="ECO:0000313" key="2">
    <source>
        <dbReference type="EMBL" id="ODO09719.1"/>
    </source>
</evidence>
<reference evidence="2 3" key="1">
    <citation type="submission" date="2016-06" db="EMBL/GenBank/DDBJ databases">
        <title>Evolution of pathogenesis and genome organization in the Tremellales.</title>
        <authorList>
            <person name="Cuomo C."/>
            <person name="Litvintseva A."/>
            <person name="Heitman J."/>
            <person name="Chen Y."/>
            <person name="Sun S."/>
            <person name="Springer D."/>
            <person name="Dromer F."/>
            <person name="Young S."/>
            <person name="Zeng Q."/>
            <person name="Chapman S."/>
            <person name="Gujja S."/>
            <person name="Saif S."/>
            <person name="Birren B."/>
        </authorList>
    </citation>
    <scope>NUCLEOTIDE SEQUENCE [LARGE SCALE GENOMIC DNA]</scope>
    <source>
        <strain evidence="2 3">CBS 6273</strain>
    </source>
</reference>
<dbReference type="EMBL" id="MEKH01000003">
    <property type="protein sequence ID" value="ODO09719.1"/>
    <property type="molecule type" value="Genomic_DNA"/>
</dbReference>
<feature type="compositionally biased region" description="Basic and acidic residues" evidence="1">
    <location>
        <begin position="392"/>
        <end position="401"/>
    </location>
</feature>
<name>A0A1E3K9E3_9TREE</name>
<feature type="compositionally biased region" description="Polar residues" evidence="1">
    <location>
        <begin position="1"/>
        <end position="20"/>
    </location>
</feature>
<evidence type="ECO:0000313" key="3">
    <source>
        <dbReference type="Proteomes" id="UP000095149"/>
    </source>
</evidence>
<dbReference type="AlphaFoldDB" id="A0A1E3K9E3"/>
<proteinExistence type="predicted"/>
<feature type="region of interest" description="Disordered" evidence="1">
    <location>
        <begin position="1"/>
        <end position="35"/>
    </location>
</feature>
<feature type="compositionally biased region" description="Basic and acidic residues" evidence="1">
    <location>
        <begin position="412"/>
        <end position="422"/>
    </location>
</feature>
<gene>
    <name evidence="2" type="ORF">I350_01935</name>
</gene>
<organism evidence="2 3">
    <name type="scientific">Cryptococcus amylolentus CBS 6273</name>
    <dbReference type="NCBI Taxonomy" id="1296118"/>
    <lineage>
        <taxon>Eukaryota</taxon>
        <taxon>Fungi</taxon>
        <taxon>Dikarya</taxon>
        <taxon>Basidiomycota</taxon>
        <taxon>Agaricomycotina</taxon>
        <taxon>Tremellomycetes</taxon>
        <taxon>Tremellales</taxon>
        <taxon>Cryptococcaceae</taxon>
        <taxon>Cryptococcus</taxon>
    </lineage>
</organism>
<accession>A0A1E3K9E3</accession>